<reference evidence="1 2" key="1">
    <citation type="submission" date="2020-10" db="EMBL/GenBank/DDBJ databases">
        <title>Trueperella pecoris sp. nov. isolated from bovine and porcine specimens.</title>
        <authorList>
            <person name="Schoenecker L."/>
            <person name="Schnydrig P."/>
            <person name="Brodard I."/>
            <person name="Thomann A."/>
            <person name="Hemphill A."/>
            <person name="Rodriguez-Campos S."/>
            <person name="Perreten V."/>
            <person name="Jores J."/>
            <person name="Kittl S."/>
        </authorList>
    </citation>
    <scope>NUCLEOTIDE SEQUENCE [LARGE SCALE GENOMIC DNA]</scope>
    <source>
        <strain evidence="1 2">15A0121</strain>
    </source>
</reference>
<dbReference type="PANTHER" id="PTHR37816:SF1">
    <property type="entry name" value="TOXIN"/>
    <property type="match status" value="1"/>
</dbReference>
<dbReference type="RefSeq" id="WP_193327254.1">
    <property type="nucleotide sequence ID" value="NZ_CP053291.1"/>
</dbReference>
<sequence length="189" mass="21769">MPRATFDDVVRARRVLFYGVTGSGKSTAASRFGRASGLPVVLVDDAVGWLPADVAPWTNRDDESMRAIATELAATEEWVFDSAYQQFRDVVFERAQVMIALDYPRWLSLWRLVRRTWRRAVDGLEVCNGNRENWKQVLSRDSILRWHFHSFASKRARMREMEVASTGLAVLRLTHPRQLEELIGVFSRL</sequence>
<dbReference type="SUPFAM" id="SSF52540">
    <property type="entry name" value="P-loop containing nucleoside triphosphate hydrolases"/>
    <property type="match status" value="1"/>
</dbReference>
<dbReference type="InterPro" id="IPR052922">
    <property type="entry name" value="Cytidylate_Kinase-2"/>
</dbReference>
<dbReference type="PANTHER" id="PTHR37816">
    <property type="entry name" value="YALI0E33011P"/>
    <property type="match status" value="1"/>
</dbReference>
<dbReference type="EMBL" id="CP063213">
    <property type="protein sequence ID" value="QOR44986.1"/>
    <property type="molecule type" value="Genomic_DNA"/>
</dbReference>
<proteinExistence type="predicted"/>
<accession>A0A8A5UDT1</accession>
<keyword evidence="1" id="KW-0808">Transferase</keyword>
<dbReference type="Gene3D" id="3.40.50.300">
    <property type="entry name" value="P-loop containing nucleotide triphosphate hydrolases"/>
    <property type="match status" value="1"/>
</dbReference>
<evidence type="ECO:0000313" key="1">
    <source>
        <dbReference type="EMBL" id="QOR44986.1"/>
    </source>
</evidence>
<name>A0A7M1QT02_9ACTO</name>
<dbReference type="Proteomes" id="UP000595053">
    <property type="component" value="Chromosome"/>
</dbReference>
<organism evidence="1 2">
    <name type="scientific">Trueperella pecoris</name>
    <dbReference type="NCBI Taxonomy" id="2733571"/>
    <lineage>
        <taxon>Bacteria</taxon>
        <taxon>Bacillati</taxon>
        <taxon>Actinomycetota</taxon>
        <taxon>Actinomycetes</taxon>
        <taxon>Actinomycetales</taxon>
        <taxon>Actinomycetaceae</taxon>
        <taxon>Trueperella</taxon>
    </lineage>
</organism>
<protein>
    <submittedName>
        <fullName evidence="1">Adenylate kinase</fullName>
    </submittedName>
</protein>
<keyword evidence="1" id="KW-0418">Kinase</keyword>
<accession>A0A7M1QT02</accession>
<keyword evidence="2" id="KW-1185">Reference proteome</keyword>
<dbReference type="GO" id="GO:0016301">
    <property type="term" value="F:kinase activity"/>
    <property type="evidence" value="ECO:0007669"/>
    <property type="project" value="UniProtKB-KW"/>
</dbReference>
<dbReference type="AlphaFoldDB" id="A0A7M1QT02"/>
<evidence type="ECO:0000313" key="2">
    <source>
        <dbReference type="Proteomes" id="UP000595053"/>
    </source>
</evidence>
<gene>
    <name evidence="1" type="ORF">INS88_06765</name>
</gene>
<dbReference type="InterPro" id="IPR027417">
    <property type="entry name" value="P-loop_NTPase"/>
</dbReference>